<organism evidence="2 3">
    <name type="scientific">Dekkera bruxellensis</name>
    <name type="common">Brettanomyces custersii</name>
    <dbReference type="NCBI Taxonomy" id="5007"/>
    <lineage>
        <taxon>Eukaryota</taxon>
        <taxon>Fungi</taxon>
        <taxon>Dikarya</taxon>
        <taxon>Ascomycota</taxon>
        <taxon>Saccharomycotina</taxon>
        <taxon>Pichiomycetes</taxon>
        <taxon>Pichiales</taxon>
        <taxon>Pichiaceae</taxon>
        <taxon>Brettanomyces</taxon>
    </lineage>
</organism>
<evidence type="ECO:0000313" key="3">
    <source>
        <dbReference type="Proteomes" id="UP000568158"/>
    </source>
</evidence>
<proteinExistence type="predicted"/>
<evidence type="ECO:0000313" key="2">
    <source>
        <dbReference type="EMBL" id="KAF6007910.1"/>
    </source>
</evidence>
<gene>
    <name evidence="2" type="ORF">HII12_004322</name>
</gene>
<evidence type="ECO:0000256" key="1">
    <source>
        <dbReference type="SAM" id="MobiDB-lite"/>
    </source>
</evidence>
<name>A0A8H6EWP8_DEKBR</name>
<reference evidence="2 3" key="1">
    <citation type="journal article" date="2020" name="Appl. Microbiol. Biotechnol.">
        <title>Targeted gene deletion in Brettanomyces bruxellensis with an expression-free CRISPR-Cas9 system.</title>
        <authorList>
            <person name="Varela C."/>
            <person name="Bartel C."/>
            <person name="Onetto C."/>
            <person name="Borneman A."/>
        </authorList>
    </citation>
    <scope>NUCLEOTIDE SEQUENCE [LARGE SCALE GENOMIC DNA]</scope>
    <source>
        <strain evidence="2 3">AWRI1613</strain>
    </source>
</reference>
<sequence>MSESIKKSTVSDSIDKQVTNATKSKYVAQSDDSELMKAREDSKHEKITLDEVIEMRQQVEILIDAVNKRKRKCKEIENEGKYLQDYIGSLVQSDTLKR</sequence>
<dbReference type="EMBL" id="JABCYN010000040">
    <property type="protein sequence ID" value="KAF6007910.1"/>
    <property type="molecule type" value="Genomic_DNA"/>
</dbReference>
<comment type="caution">
    <text evidence="2">The sequence shown here is derived from an EMBL/GenBank/DDBJ whole genome shotgun (WGS) entry which is preliminary data.</text>
</comment>
<protein>
    <submittedName>
        <fullName evidence="2">Uncharacterized protein</fullName>
    </submittedName>
</protein>
<dbReference type="Gene3D" id="1.20.5.170">
    <property type="match status" value="1"/>
</dbReference>
<dbReference type="AlphaFoldDB" id="A0A8H6EWP8"/>
<dbReference type="Proteomes" id="UP000568158">
    <property type="component" value="Unassembled WGS sequence"/>
</dbReference>
<accession>A0A8H6EWP8</accession>
<feature type="region of interest" description="Disordered" evidence="1">
    <location>
        <begin position="21"/>
        <end position="41"/>
    </location>
</feature>